<name>T0J1Z4_9SPHN</name>
<protein>
    <recommendedName>
        <fullName evidence="3">Flagellar protein FliL</fullName>
    </recommendedName>
</protein>
<dbReference type="PATRIC" id="fig|1096930.3.peg.1065"/>
<gene>
    <name evidence="1" type="ORF">L284_05410</name>
</gene>
<comment type="caution">
    <text evidence="1">The sequence shown here is derived from an EMBL/GenBank/DDBJ whole genome shotgun (WGS) entry which is preliminary data.</text>
</comment>
<dbReference type="AlphaFoldDB" id="T0J1Z4"/>
<dbReference type="Proteomes" id="UP000015527">
    <property type="component" value="Unassembled WGS sequence"/>
</dbReference>
<sequence>MIKRIVIGLAALAAGTGVGIGGAYAARQFLPQAMPDLGPTKVETEFVPTGTILAPLTFPDGRLSGYVSFECQVEVAKGKAEDVTGQLPLLLNAVNMRTYRTPLASGPDGLIPGVEAFRRVVMDAAVEVYGKDLVRRVVVTQAAPV</sequence>
<proteinExistence type="predicted"/>
<evidence type="ECO:0000313" key="1">
    <source>
        <dbReference type="EMBL" id="EQB18150.1"/>
    </source>
</evidence>
<accession>T0J1Z4</accession>
<keyword evidence="2" id="KW-1185">Reference proteome</keyword>
<evidence type="ECO:0008006" key="3">
    <source>
        <dbReference type="Google" id="ProtNLM"/>
    </source>
</evidence>
<organism evidence="1 2">
    <name type="scientific">Novosphingobium lindaniclasticum LE124</name>
    <dbReference type="NCBI Taxonomy" id="1096930"/>
    <lineage>
        <taxon>Bacteria</taxon>
        <taxon>Pseudomonadati</taxon>
        <taxon>Pseudomonadota</taxon>
        <taxon>Alphaproteobacteria</taxon>
        <taxon>Sphingomonadales</taxon>
        <taxon>Sphingomonadaceae</taxon>
        <taxon>Novosphingobium</taxon>
    </lineage>
</organism>
<dbReference type="RefSeq" id="WP_021233038.1">
    <property type="nucleotide sequence ID" value="NZ_ATHL01000042.1"/>
</dbReference>
<reference evidence="1 2" key="1">
    <citation type="journal article" date="2013" name="Genome Announc.">
        <title>Genome Sequence of Novosphingobium lindaniclasticum LE124T, Isolated from a Hexachlorocyclohexane Dumpsite.</title>
        <authorList>
            <person name="Saxena A."/>
            <person name="Nayyar N."/>
            <person name="Sangwan N."/>
            <person name="Kumari R."/>
            <person name="Khurana J.P."/>
            <person name="Lal R."/>
        </authorList>
    </citation>
    <scope>NUCLEOTIDE SEQUENCE [LARGE SCALE GENOMIC DNA]</scope>
    <source>
        <strain evidence="1 2">LE124</strain>
    </source>
</reference>
<dbReference type="eggNOG" id="ENOG5031BKJ">
    <property type="taxonomic scope" value="Bacteria"/>
</dbReference>
<evidence type="ECO:0000313" key="2">
    <source>
        <dbReference type="Proteomes" id="UP000015527"/>
    </source>
</evidence>
<dbReference type="EMBL" id="ATHL01000042">
    <property type="protein sequence ID" value="EQB18150.1"/>
    <property type="molecule type" value="Genomic_DNA"/>
</dbReference>